<keyword evidence="11" id="KW-1185">Reference proteome</keyword>
<evidence type="ECO:0000256" key="8">
    <source>
        <dbReference type="PIRSR" id="PIRSR000232-1"/>
    </source>
</evidence>
<keyword evidence="2 7" id="KW-0285">Flavoprotein</keyword>
<reference evidence="10" key="1">
    <citation type="submission" date="2022-05" db="EMBL/GenBank/DDBJ databases">
        <authorList>
            <person name="Sun H.-N."/>
        </authorList>
    </citation>
    <scope>NUCLEOTIDE SEQUENCE</scope>
    <source>
        <strain evidence="10">HB14</strain>
    </source>
</reference>
<dbReference type="PANTHER" id="PTHR43821">
    <property type="entry name" value="NAD(P)H NITROREDUCTASE YDJA-RELATED"/>
    <property type="match status" value="1"/>
</dbReference>
<reference evidence="10" key="2">
    <citation type="submission" date="2023-01" db="EMBL/GenBank/DDBJ databases">
        <title>Gilvimarinus xylanilyticus HB14 isolated from Caulerpa lentillifera aquaculture base in Hainan, China.</title>
        <authorList>
            <person name="Zhang Y.-J."/>
        </authorList>
    </citation>
    <scope>NUCLEOTIDE SEQUENCE</scope>
    <source>
        <strain evidence="10">HB14</strain>
    </source>
</reference>
<evidence type="ECO:0000313" key="11">
    <source>
        <dbReference type="Proteomes" id="UP001139319"/>
    </source>
</evidence>
<keyword evidence="5 7" id="KW-0560">Oxidoreductase</keyword>
<name>A0A9X2HWW2_9GAMM</name>
<evidence type="ECO:0000256" key="2">
    <source>
        <dbReference type="ARBA" id="ARBA00022630"/>
    </source>
</evidence>
<dbReference type="InterPro" id="IPR000415">
    <property type="entry name" value="Nitroreductase-like"/>
</dbReference>
<dbReference type="CDD" id="cd02135">
    <property type="entry name" value="YdjA-like"/>
    <property type="match status" value="1"/>
</dbReference>
<dbReference type="Pfam" id="PF00881">
    <property type="entry name" value="Nitroreductase"/>
    <property type="match status" value="1"/>
</dbReference>
<evidence type="ECO:0000256" key="6">
    <source>
        <dbReference type="ARBA" id="ARBA00023027"/>
    </source>
</evidence>
<dbReference type="Proteomes" id="UP001139319">
    <property type="component" value="Unassembled WGS sequence"/>
</dbReference>
<dbReference type="EC" id="1.-.-.-" evidence="7"/>
<feature type="domain" description="Nitroreductase" evidence="9">
    <location>
        <begin position="8"/>
        <end position="163"/>
    </location>
</feature>
<keyword evidence="3 7" id="KW-0288">FMN</keyword>
<dbReference type="InterPro" id="IPR026021">
    <property type="entry name" value="YdjA-like"/>
</dbReference>
<dbReference type="GO" id="GO:0016491">
    <property type="term" value="F:oxidoreductase activity"/>
    <property type="evidence" value="ECO:0007669"/>
    <property type="project" value="UniProtKB-UniRule"/>
</dbReference>
<sequence>MDAIAALTQRASVAKLQAPGPTDEQLKILLNAAVRAADHGLIRPWRFVRIEGEGRERLGQVFIRAGEKDKPDLGQPQREKLGKMPLRAPCLLLVIARVQDHPKVPAQEQIISAGAAAQNIINAAFALGLGAMWRTGDMAYHPEVRSALGLAESEELVGYLYLGTPVNKIPAPKPLATEPLLQDWP</sequence>
<evidence type="ECO:0000256" key="1">
    <source>
        <dbReference type="ARBA" id="ARBA00007118"/>
    </source>
</evidence>
<dbReference type="RefSeq" id="WP_253967406.1">
    <property type="nucleotide sequence ID" value="NZ_JAMFTH010000001.1"/>
</dbReference>
<evidence type="ECO:0000256" key="3">
    <source>
        <dbReference type="ARBA" id="ARBA00022643"/>
    </source>
</evidence>
<feature type="binding site" description="in other chain" evidence="8">
    <location>
        <begin position="10"/>
        <end position="12"/>
    </location>
    <ligand>
        <name>FMN</name>
        <dbReference type="ChEBI" id="CHEBI:58210"/>
        <note>ligand shared between dimeric partners</note>
    </ligand>
</feature>
<comment type="caution">
    <text evidence="10">The sequence shown here is derived from an EMBL/GenBank/DDBJ whole genome shotgun (WGS) entry which is preliminary data.</text>
</comment>
<dbReference type="InterPro" id="IPR029479">
    <property type="entry name" value="Nitroreductase"/>
</dbReference>
<feature type="binding site" description="in other chain" evidence="8">
    <location>
        <begin position="133"/>
        <end position="135"/>
    </location>
    <ligand>
        <name>FMN</name>
        <dbReference type="ChEBI" id="CHEBI:58210"/>
        <note>ligand shared between dimeric partners</note>
    </ligand>
</feature>
<proteinExistence type="inferred from homology"/>
<keyword evidence="6 7" id="KW-0520">NAD</keyword>
<dbReference type="AlphaFoldDB" id="A0A9X2HWW2"/>
<protein>
    <recommendedName>
        <fullName evidence="7">Putative NAD(P)H nitroreductase</fullName>
        <ecNumber evidence="7">1.-.-.-</ecNumber>
    </recommendedName>
</protein>
<evidence type="ECO:0000256" key="5">
    <source>
        <dbReference type="ARBA" id="ARBA00023002"/>
    </source>
</evidence>
<feature type="binding site" evidence="8">
    <location>
        <position position="39"/>
    </location>
    <ligand>
        <name>FMN</name>
        <dbReference type="ChEBI" id="CHEBI:58210"/>
        <note>ligand shared between dimeric partners</note>
    </ligand>
</feature>
<evidence type="ECO:0000256" key="4">
    <source>
        <dbReference type="ARBA" id="ARBA00022857"/>
    </source>
</evidence>
<dbReference type="InterPro" id="IPR052530">
    <property type="entry name" value="NAD(P)H_nitroreductase"/>
</dbReference>
<comment type="cofactor">
    <cofactor evidence="8">
        <name>FMN</name>
        <dbReference type="ChEBI" id="CHEBI:58210"/>
    </cofactor>
    <text evidence="8">Binds 1 FMN per subunit.</text>
</comment>
<comment type="similarity">
    <text evidence="1 7">Belongs to the nitroreductase family.</text>
</comment>
<evidence type="ECO:0000256" key="7">
    <source>
        <dbReference type="PIRNR" id="PIRNR000232"/>
    </source>
</evidence>
<dbReference type="Gene3D" id="3.40.109.10">
    <property type="entry name" value="NADH Oxidase"/>
    <property type="match status" value="1"/>
</dbReference>
<gene>
    <name evidence="10" type="ORF">M6D89_07550</name>
</gene>
<evidence type="ECO:0000259" key="9">
    <source>
        <dbReference type="Pfam" id="PF00881"/>
    </source>
</evidence>
<dbReference type="PANTHER" id="PTHR43821:SF1">
    <property type="entry name" value="NAD(P)H NITROREDUCTASE YDJA-RELATED"/>
    <property type="match status" value="1"/>
</dbReference>
<accession>A0A9X2HWW2</accession>
<organism evidence="10 11">
    <name type="scientific">Gilvimarinus xylanilyticus</name>
    <dbReference type="NCBI Taxonomy" id="2944139"/>
    <lineage>
        <taxon>Bacteria</taxon>
        <taxon>Pseudomonadati</taxon>
        <taxon>Pseudomonadota</taxon>
        <taxon>Gammaproteobacteria</taxon>
        <taxon>Cellvibrionales</taxon>
        <taxon>Cellvibrionaceae</taxon>
        <taxon>Gilvimarinus</taxon>
    </lineage>
</organism>
<dbReference type="SUPFAM" id="SSF55469">
    <property type="entry name" value="FMN-dependent nitroreductase-like"/>
    <property type="match status" value="1"/>
</dbReference>
<keyword evidence="4 7" id="KW-0521">NADP</keyword>
<feature type="binding site" evidence="8">
    <location>
        <position position="35"/>
    </location>
    <ligand>
        <name>FMN</name>
        <dbReference type="ChEBI" id="CHEBI:58210"/>
        <note>ligand shared between dimeric partners</note>
    </ligand>
</feature>
<evidence type="ECO:0000313" key="10">
    <source>
        <dbReference type="EMBL" id="MCP8899149.1"/>
    </source>
</evidence>
<dbReference type="EMBL" id="JAMFTH010000001">
    <property type="protein sequence ID" value="MCP8899149.1"/>
    <property type="molecule type" value="Genomic_DNA"/>
</dbReference>
<dbReference type="PIRSF" id="PIRSF000232">
    <property type="entry name" value="YdjA"/>
    <property type="match status" value="1"/>
</dbReference>